<reference evidence="2" key="1">
    <citation type="submission" date="2018-02" db="EMBL/GenBank/DDBJ databases">
        <authorList>
            <person name="Hausmann B."/>
        </authorList>
    </citation>
    <scope>NUCLEOTIDE SEQUENCE [LARGE SCALE GENOMIC DNA]</scope>
    <source>
        <strain evidence="2">Peat soil MAG SbA5</strain>
    </source>
</reference>
<gene>
    <name evidence="1" type="ORF">SBA5_1030004</name>
</gene>
<name>A0A2N9L2P0_9BACT</name>
<evidence type="ECO:0000313" key="1">
    <source>
        <dbReference type="EMBL" id="SPE17558.1"/>
    </source>
</evidence>
<dbReference type="EMBL" id="OKRB01000006">
    <property type="protein sequence ID" value="SPE17558.1"/>
    <property type="molecule type" value="Genomic_DNA"/>
</dbReference>
<sequence>MNDDTQIRSGKLTYLLWCLEGTVVVKLTTTEGAPPVRVSCPLWRKYREELPCDPTFGTVCLDYTLNKKSESFLAMTA</sequence>
<accession>A0A2N9L2P0</accession>
<proteinExistence type="predicted"/>
<evidence type="ECO:0000313" key="2">
    <source>
        <dbReference type="Proteomes" id="UP000239735"/>
    </source>
</evidence>
<dbReference type="AlphaFoldDB" id="A0A2N9L2P0"/>
<organism evidence="1 2">
    <name type="scientific">Candidatus Sulfuritelmatomonas gaucii</name>
    <dbReference type="NCBI Taxonomy" id="2043161"/>
    <lineage>
        <taxon>Bacteria</taxon>
        <taxon>Pseudomonadati</taxon>
        <taxon>Acidobacteriota</taxon>
        <taxon>Terriglobia</taxon>
        <taxon>Terriglobales</taxon>
        <taxon>Acidobacteriaceae</taxon>
        <taxon>Candidatus Sulfuritelmatomonas</taxon>
    </lineage>
</organism>
<protein>
    <submittedName>
        <fullName evidence="1">Uncharacterized protein</fullName>
    </submittedName>
</protein>
<dbReference type="Proteomes" id="UP000239735">
    <property type="component" value="Unassembled WGS sequence"/>
</dbReference>